<protein>
    <submittedName>
        <fullName evidence="3">Unannotated protein</fullName>
    </submittedName>
</protein>
<dbReference type="InterPro" id="IPR002347">
    <property type="entry name" value="SDR_fam"/>
</dbReference>
<dbReference type="GO" id="GO:0016491">
    <property type="term" value="F:oxidoreductase activity"/>
    <property type="evidence" value="ECO:0007669"/>
    <property type="project" value="UniProtKB-KW"/>
</dbReference>
<dbReference type="PANTHER" id="PTHR24320:SF148">
    <property type="entry name" value="NAD(P)-BINDING ROSSMANN-FOLD SUPERFAMILY PROTEIN"/>
    <property type="match status" value="1"/>
</dbReference>
<dbReference type="NCBIfam" id="NF004846">
    <property type="entry name" value="PRK06197.1"/>
    <property type="match status" value="1"/>
</dbReference>
<comment type="similarity">
    <text evidence="1">Belongs to the short-chain dehydrogenases/reductases (SDR) family.</text>
</comment>
<evidence type="ECO:0000313" key="3">
    <source>
        <dbReference type="EMBL" id="CAB4612219.1"/>
    </source>
</evidence>
<evidence type="ECO:0000256" key="2">
    <source>
        <dbReference type="ARBA" id="ARBA00023002"/>
    </source>
</evidence>
<dbReference type="SUPFAM" id="SSF51735">
    <property type="entry name" value="NAD(P)-binding Rossmann-fold domains"/>
    <property type="match status" value="1"/>
</dbReference>
<proteinExistence type="inferred from homology"/>
<organism evidence="3">
    <name type="scientific">freshwater metagenome</name>
    <dbReference type="NCBI Taxonomy" id="449393"/>
    <lineage>
        <taxon>unclassified sequences</taxon>
        <taxon>metagenomes</taxon>
        <taxon>ecological metagenomes</taxon>
    </lineage>
</organism>
<gene>
    <name evidence="3" type="ORF">UFOPK1908_00122</name>
</gene>
<dbReference type="Pfam" id="PF00106">
    <property type="entry name" value="adh_short"/>
    <property type="match status" value="1"/>
</dbReference>
<dbReference type="Gene3D" id="3.40.50.720">
    <property type="entry name" value="NAD(P)-binding Rossmann-like Domain"/>
    <property type="match status" value="1"/>
</dbReference>
<dbReference type="InterPro" id="IPR036291">
    <property type="entry name" value="NAD(P)-bd_dom_sf"/>
</dbReference>
<sequence>MLMNWTTSDLPQLEGRRVIVTGSNSGLGFEAAMALALVGAHVTLAVRDLAKGAAASAAITLAGGRFVQVSNLDVADLSSVHAFAERWSQEHPLGLDLLINNAGIMAIPRRVSVDGFELQLATNHLGHFALTALLMPAIMAVPNSRIVNVASNAHKMVKGMNFDDLMGEKKYGAWNQYGQSKLANLLFTSELQRRLDLVGSSTKAMVAHPGYSATNLTSGSARLQKKAFRAKISDTVSNLIGQDAQQGVLPILVAATAPNLAGNSYVGPDGWKEWKGKPSLVERTPAANNMQAARELWDVSETLTGVHFPLDA</sequence>
<reference evidence="3" key="1">
    <citation type="submission" date="2020-05" db="EMBL/GenBank/DDBJ databases">
        <authorList>
            <person name="Chiriac C."/>
            <person name="Salcher M."/>
            <person name="Ghai R."/>
            <person name="Kavagutti S V."/>
        </authorList>
    </citation>
    <scope>NUCLEOTIDE SEQUENCE</scope>
</reference>
<keyword evidence="2" id="KW-0560">Oxidoreductase</keyword>
<accession>A0A6J6HK06</accession>
<dbReference type="PRINTS" id="PR00080">
    <property type="entry name" value="SDRFAMILY"/>
</dbReference>
<dbReference type="PRINTS" id="PR00081">
    <property type="entry name" value="GDHRDH"/>
</dbReference>
<evidence type="ECO:0000256" key="1">
    <source>
        <dbReference type="ARBA" id="ARBA00006484"/>
    </source>
</evidence>
<dbReference type="EMBL" id="CAEZVB010000002">
    <property type="protein sequence ID" value="CAB4612219.1"/>
    <property type="molecule type" value="Genomic_DNA"/>
</dbReference>
<name>A0A6J6HK06_9ZZZZ</name>
<dbReference type="AlphaFoldDB" id="A0A6J6HK06"/>
<dbReference type="PANTHER" id="PTHR24320">
    <property type="entry name" value="RETINOL DEHYDROGENASE"/>
    <property type="match status" value="1"/>
</dbReference>